<dbReference type="OMA" id="CIRRFNH"/>
<dbReference type="InterPro" id="IPR029063">
    <property type="entry name" value="SAM-dependent_MTases_sf"/>
</dbReference>
<protein>
    <recommendedName>
        <fullName evidence="7">Methyltransferase domain-containing protein</fullName>
    </recommendedName>
</protein>
<evidence type="ECO:0008006" key="7">
    <source>
        <dbReference type="Google" id="ProtNLM"/>
    </source>
</evidence>
<sequence>MPVNDHPLPEPAGNHLANFFPLDESMLYMDPNELQFMRTQTGIMDEDDLKKHILQVQAEAYEVYPYPCIRRFGFIRFKLGLLPAYEKVLKLGKERAGAILLDVGCCFGDDVRKAAADGFPAKQIVATDLHPEYWNLGHKLFRSTKESFPATFVPGDVFDPAHIEVIPPLDATPSELPPDLSSLTSLNPLRGHVSVIHASSFFHLFDEETQERVARALASLLSPLPGSVILGTHSGNAGPGLRADIYGPKGDTFTLFCQSANALEEMWDGRVFKKGTVKVETRIATDWVATNEMKYDFLQWSVTRL</sequence>
<dbReference type="SUPFAM" id="SSF53335">
    <property type="entry name" value="S-adenosyl-L-methionine-dependent methyltransferases"/>
    <property type="match status" value="1"/>
</dbReference>
<dbReference type="InterPro" id="IPR051654">
    <property type="entry name" value="Meroterpenoid_MTases"/>
</dbReference>
<gene>
    <name evidence="5" type="ORF">BN946_scf184829.g2</name>
</gene>
<evidence type="ECO:0000313" key="6">
    <source>
        <dbReference type="Proteomes" id="UP000029665"/>
    </source>
</evidence>
<dbReference type="PANTHER" id="PTHR35897:SF1">
    <property type="entry name" value="METHYLTRANSFERASE AUSD"/>
    <property type="match status" value="1"/>
</dbReference>
<dbReference type="HOGENOM" id="CLU_051542_1_1_1"/>
<dbReference type="GO" id="GO:0016740">
    <property type="term" value="F:transferase activity"/>
    <property type="evidence" value="ECO:0007669"/>
    <property type="project" value="UniProtKB-KW"/>
</dbReference>
<accession>A0A060SF79</accession>
<proteinExistence type="inferred from homology"/>
<keyword evidence="3" id="KW-0949">S-adenosyl-L-methionine</keyword>
<comment type="pathway">
    <text evidence="1">Secondary metabolite biosynthesis.</text>
</comment>
<dbReference type="STRING" id="5643.A0A060SF79"/>
<evidence type="ECO:0000256" key="3">
    <source>
        <dbReference type="ARBA" id="ARBA00022691"/>
    </source>
</evidence>
<dbReference type="PANTHER" id="PTHR35897">
    <property type="entry name" value="METHYLTRANSFERASE AUSD"/>
    <property type="match status" value="1"/>
</dbReference>
<evidence type="ECO:0000256" key="4">
    <source>
        <dbReference type="ARBA" id="ARBA00038314"/>
    </source>
</evidence>
<comment type="caution">
    <text evidence="5">The sequence shown here is derived from an EMBL/GenBank/DDBJ whole genome shotgun (WGS) entry which is preliminary data.</text>
</comment>
<keyword evidence="6" id="KW-1185">Reference proteome</keyword>
<organism evidence="5 6">
    <name type="scientific">Pycnoporus cinnabarinus</name>
    <name type="common">Cinnabar-red polypore</name>
    <name type="synonym">Trametes cinnabarina</name>
    <dbReference type="NCBI Taxonomy" id="5643"/>
    <lineage>
        <taxon>Eukaryota</taxon>
        <taxon>Fungi</taxon>
        <taxon>Dikarya</taxon>
        <taxon>Basidiomycota</taxon>
        <taxon>Agaricomycotina</taxon>
        <taxon>Agaricomycetes</taxon>
        <taxon>Polyporales</taxon>
        <taxon>Polyporaceae</taxon>
        <taxon>Trametes</taxon>
    </lineage>
</organism>
<name>A0A060SF79_PYCCI</name>
<evidence type="ECO:0000313" key="5">
    <source>
        <dbReference type="EMBL" id="CDO70894.1"/>
    </source>
</evidence>
<evidence type="ECO:0000256" key="2">
    <source>
        <dbReference type="ARBA" id="ARBA00022679"/>
    </source>
</evidence>
<comment type="similarity">
    <text evidence="4">Belongs to the class I-like SAM-binding methyltransferase superfamily.</text>
</comment>
<dbReference type="OrthoDB" id="2094832at2759"/>
<dbReference type="AlphaFoldDB" id="A0A060SF79"/>
<dbReference type="Gene3D" id="3.40.50.150">
    <property type="entry name" value="Vaccinia Virus protein VP39"/>
    <property type="match status" value="1"/>
</dbReference>
<dbReference type="EMBL" id="CCBP010000095">
    <property type="protein sequence ID" value="CDO70894.1"/>
    <property type="molecule type" value="Genomic_DNA"/>
</dbReference>
<reference evidence="5" key="1">
    <citation type="submission" date="2014-01" db="EMBL/GenBank/DDBJ databases">
        <title>The genome of the white-rot fungus Pycnoporus cinnabarinus: a basidiomycete model with a versatile arsenal for lignocellulosic biomass breakdown.</title>
        <authorList>
            <person name="Levasseur A."/>
            <person name="Lomascolo A."/>
            <person name="Ruiz-Duenas F.J."/>
            <person name="Uzan E."/>
            <person name="Piumi F."/>
            <person name="Kues U."/>
            <person name="Ram A.F.J."/>
            <person name="Murat C."/>
            <person name="Haon M."/>
            <person name="Benoit I."/>
            <person name="Arfi Y."/>
            <person name="Chevret D."/>
            <person name="Drula E."/>
            <person name="Kwon M.J."/>
            <person name="Gouret P."/>
            <person name="Lesage-Meessen L."/>
            <person name="Lombard V."/>
            <person name="Mariette J."/>
            <person name="Noirot C."/>
            <person name="Park J."/>
            <person name="Patyshakuliyeva A."/>
            <person name="Wieneger R.A.B."/>
            <person name="Wosten H.A.B."/>
            <person name="Martin F."/>
            <person name="Coutinho P.M."/>
            <person name="de Vries R."/>
            <person name="Martinez A.T."/>
            <person name="Klopp C."/>
            <person name="Pontarotti P."/>
            <person name="Henrissat B."/>
            <person name="Record E."/>
        </authorList>
    </citation>
    <scope>NUCLEOTIDE SEQUENCE [LARGE SCALE GENOMIC DNA]</scope>
    <source>
        <strain evidence="5">BRFM137</strain>
    </source>
</reference>
<dbReference type="Proteomes" id="UP000029665">
    <property type="component" value="Unassembled WGS sequence"/>
</dbReference>
<evidence type="ECO:0000256" key="1">
    <source>
        <dbReference type="ARBA" id="ARBA00005179"/>
    </source>
</evidence>
<keyword evidence="2" id="KW-0808">Transferase</keyword>